<dbReference type="EMBL" id="CAFAAQ010000232">
    <property type="protein sequence ID" value="CAB4823085.1"/>
    <property type="molecule type" value="Genomic_DNA"/>
</dbReference>
<dbReference type="EMBL" id="CAFAAQ010000236">
    <property type="protein sequence ID" value="CAB4823477.1"/>
    <property type="molecule type" value="Genomic_DNA"/>
</dbReference>
<proteinExistence type="predicted"/>
<organism evidence="3">
    <name type="scientific">freshwater metagenome</name>
    <dbReference type="NCBI Taxonomy" id="449393"/>
    <lineage>
        <taxon>unclassified sequences</taxon>
        <taxon>metagenomes</taxon>
        <taxon>ecological metagenomes</taxon>
    </lineage>
</organism>
<evidence type="ECO:0000256" key="1">
    <source>
        <dbReference type="SAM" id="MobiDB-lite"/>
    </source>
</evidence>
<sequence length="32" mass="3169">MGAALFEFVDPPELADLAEGDADAAGEGTTTS</sequence>
<accession>A0A6J6ZQP1</accession>
<dbReference type="AlphaFoldDB" id="A0A6J6ZQP1"/>
<protein>
    <submittedName>
        <fullName evidence="3">Unannotated protein</fullName>
    </submittedName>
</protein>
<feature type="region of interest" description="Disordered" evidence="1">
    <location>
        <begin position="1"/>
        <end position="32"/>
    </location>
</feature>
<evidence type="ECO:0000313" key="2">
    <source>
        <dbReference type="EMBL" id="CAB4709068.1"/>
    </source>
</evidence>
<name>A0A6J6ZQP1_9ZZZZ</name>
<gene>
    <name evidence="2" type="ORF">UFOPK2582_01333</name>
    <name evidence="3" type="ORF">UFOPK3046_01843</name>
    <name evidence="4" type="ORF">UFOPK3046_01867</name>
</gene>
<reference evidence="3" key="1">
    <citation type="submission" date="2020-05" db="EMBL/GenBank/DDBJ databases">
        <authorList>
            <person name="Chiriac C."/>
            <person name="Salcher M."/>
            <person name="Ghai R."/>
            <person name="Kavagutti S V."/>
        </authorList>
    </citation>
    <scope>NUCLEOTIDE SEQUENCE</scope>
</reference>
<dbReference type="EMBL" id="CAEZXS010000184">
    <property type="protein sequence ID" value="CAB4709068.1"/>
    <property type="molecule type" value="Genomic_DNA"/>
</dbReference>
<evidence type="ECO:0000313" key="4">
    <source>
        <dbReference type="EMBL" id="CAB4823477.1"/>
    </source>
</evidence>
<evidence type="ECO:0000313" key="3">
    <source>
        <dbReference type="EMBL" id="CAB4823085.1"/>
    </source>
</evidence>